<sequence>ASKGKNNNALPAAAGLRCCCCRRAAKLRCCVQDSSHKFVNFFRNYKPRRDLPLLVEKYMNK</sequence>
<proteinExistence type="predicted"/>
<protein>
    <submittedName>
        <fullName evidence="1">Uncharacterized protein</fullName>
    </submittedName>
</protein>
<dbReference type="Gramene" id="OMO50589">
    <property type="protein sequence ID" value="OMO50589"/>
    <property type="gene ID" value="CCACVL1_30363"/>
</dbReference>
<accession>A0A1R3FXL7</accession>
<comment type="caution">
    <text evidence="1">The sequence shown here is derived from an EMBL/GenBank/DDBJ whole genome shotgun (WGS) entry which is preliminary data.</text>
</comment>
<dbReference type="Proteomes" id="UP000188268">
    <property type="component" value="Unassembled WGS sequence"/>
</dbReference>
<feature type="non-terminal residue" evidence="1">
    <location>
        <position position="61"/>
    </location>
</feature>
<reference evidence="1 2" key="1">
    <citation type="submission" date="2013-09" db="EMBL/GenBank/DDBJ databases">
        <title>Corchorus capsularis genome sequencing.</title>
        <authorList>
            <person name="Alam M."/>
            <person name="Haque M.S."/>
            <person name="Islam M.S."/>
            <person name="Emdad E.M."/>
            <person name="Islam M.M."/>
            <person name="Ahmed B."/>
            <person name="Halim A."/>
            <person name="Hossen Q.M.M."/>
            <person name="Hossain M.Z."/>
            <person name="Ahmed R."/>
            <person name="Khan M.M."/>
            <person name="Islam R."/>
            <person name="Rashid M.M."/>
            <person name="Khan S.A."/>
            <person name="Rahman M.S."/>
            <person name="Alam M."/>
        </authorList>
    </citation>
    <scope>NUCLEOTIDE SEQUENCE [LARGE SCALE GENOMIC DNA]</scope>
    <source>
        <strain evidence="2">cv. CVL-1</strain>
        <tissue evidence="1">Whole seedling</tissue>
    </source>
</reference>
<evidence type="ECO:0000313" key="2">
    <source>
        <dbReference type="Proteomes" id="UP000188268"/>
    </source>
</evidence>
<dbReference type="EMBL" id="AWWV01016094">
    <property type="protein sequence ID" value="OMO50589.1"/>
    <property type="molecule type" value="Genomic_DNA"/>
</dbReference>
<keyword evidence="2" id="KW-1185">Reference proteome</keyword>
<gene>
    <name evidence="1" type="ORF">CCACVL1_30363</name>
</gene>
<name>A0A1R3FXL7_COCAP</name>
<evidence type="ECO:0000313" key="1">
    <source>
        <dbReference type="EMBL" id="OMO50589.1"/>
    </source>
</evidence>
<feature type="non-terminal residue" evidence="1">
    <location>
        <position position="1"/>
    </location>
</feature>
<dbReference type="AlphaFoldDB" id="A0A1R3FXL7"/>
<organism evidence="1 2">
    <name type="scientific">Corchorus capsularis</name>
    <name type="common">Jute</name>
    <dbReference type="NCBI Taxonomy" id="210143"/>
    <lineage>
        <taxon>Eukaryota</taxon>
        <taxon>Viridiplantae</taxon>
        <taxon>Streptophyta</taxon>
        <taxon>Embryophyta</taxon>
        <taxon>Tracheophyta</taxon>
        <taxon>Spermatophyta</taxon>
        <taxon>Magnoliopsida</taxon>
        <taxon>eudicotyledons</taxon>
        <taxon>Gunneridae</taxon>
        <taxon>Pentapetalae</taxon>
        <taxon>rosids</taxon>
        <taxon>malvids</taxon>
        <taxon>Malvales</taxon>
        <taxon>Malvaceae</taxon>
        <taxon>Grewioideae</taxon>
        <taxon>Apeibeae</taxon>
        <taxon>Corchorus</taxon>
    </lineage>
</organism>